<dbReference type="PANTHER" id="PTHR43179">
    <property type="entry name" value="RHAMNOSYLTRANSFERASE WBBL"/>
    <property type="match status" value="1"/>
</dbReference>
<reference evidence="4" key="1">
    <citation type="submission" date="2023-03" db="EMBL/GenBank/DDBJ databases">
        <title>Edaphobacter sp.</title>
        <authorList>
            <person name="Huber K.J."/>
            <person name="Papendorf J."/>
            <person name="Pilke C."/>
            <person name="Bunk B."/>
            <person name="Sproeer C."/>
            <person name="Pester M."/>
        </authorList>
    </citation>
    <scope>NUCLEOTIDE SEQUENCE</scope>
    <source>
        <strain evidence="4">DSM 109919</strain>
        <strain evidence="5">DSM 109920</strain>
    </source>
</reference>
<evidence type="ECO:0000313" key="5">
    <source>
        <dbReference type="EMBL" id="XBH12238.1"/>
    </source>
</evidence>
<dbReference type="KEGG" id="epl:P4G45_11085"/>
<protein>
    <submittedName>
        <fullName evidence="4">Glycosyltransferase family 2 protein</fullName>
        <ecNumber evidence="4">2.4.-.-</ecNumber>
    </submittedName>
</protein>
<dbReference type="GO" id="GO:0016757">
    <property type="term" value="F:glycosyltransferase activity"/>
    <property type="evidence" value="ECO:0007669"/>
    <property type="project" value="UniProtKB-KW"/>
</dbReference>
<dbReference type="EMBL" id="CP121194">
    <property type="protein sequence ID" value="XBH09034.1"/>
    <property type="molecule type" value="Genomic_DNA"/>
</dbReference>
<dbReference type="SUPFAM" id="SSF53448">
    <property type="entry name" value="Nucleotide-diphospho-sugar transferases"/>
    <property type="match status" value="1"/>
</dbReference>
<gene>
    <name evidence="4" type="ORF">P4G45_11085</name>
    <name evidence="5" type="ORF">P8936_11030</name>
</gene>
<evidence type="ECO:0000259" key="3">
    <source>
        <dbReference type="Pfam" id="PF13632"/>
    </source>
</evidence>
<dbReference type="CDD" id="cd04186">
    <property type="entry name" value="GT_2_like_c"/>
    <property type="match status" value="1"/>
</dbReference>
<keyword evidence="1" id="KW-1133">Transmembrane helix</keyword>
<dbReference type="Pfam" id="PF13632">
    <property type="entry name" value="Glyco_trans_2_3"/>
    <property type="match status" value="1"/>
</dbReference>
<dbReference type="InterPro" id="IPR029044">
    <property type="entry name" value="Nucleotide-diphossugar_trans"/>
</dbReference>
<keyword evidence="1" id="KW-0472">Membrane</keyword>
<dbReference type="PANTHER" id="PTHR43179:SF7">
    <property type="entry name" value="RHAMNOSYLTRANSFERASE WBBL"/>
    <property type="match status" value="1"/>
</dbReference>
<dbReference type="RefSeq" id="WP_348266543.1">
    <property type="nucleotide sequence ID" value="NZ_CP121194.1"/>
</dbReference>
<keyword evidence="4" id="KW-0328">Glycosyltransferase</keyword>
<evidence type="ECO:0000256" key="1">
    <source>
        <dbReference type="SAM" id="Phobius"/>
    </source>
</evidence>
<accession>A0AAU7D570</accession>
<keyword evidence="1" id="KW-0812">Transmembrane</keyword>
<name>A0AAU7CUA1_9BACT</name>
<dbReference type="EMBL" id="CP121195">
    <property type="protein sequence ID" value="XBH12238.1"/>
    <property type="molecule type" value="Genomic_DNA"/>
</dbReference>
<evidence type="ECO:0000259" key="2">
    <source>
        <dbReference type="Pfam" id="PF00535"/>
    </source>
</evidence>
<organism evidence="4">
    <name type="scientific">Edaphobacter paludis</name>
    <dbReference type="NCBI Taxonomy" id="3035702"/>
    <lineage>
        <taxon>Bacteria</taxon>
        <taxon>Pseudomonadati</taxon>
        <taxon>Acidobacteriota</taxon>
        <taxon>Terriglobia</taxon>
        <taxon>Terriglobales</taxon>
        <taxon>Acidobacteriaceae</taxon>
        <taxon>Edaphobacter</taxon>
    </lineage>
</organism>
<feature type="transmembrane region" description="Helical" evidence="1">
    <location>
        <begin position="269"/>
        <end position="290"/>
    </location>
</feature>
<proteinExistence type="predicted"/>
<dbReference type="Gene3D" id="3.90.550.10">
    <property type="entry name" value="Spore Coat Polysaccharide Biosynthesis Protein SpsA, Chain A"/>
    <property type="match status" value="1"/>
</dbReference>
<evidence type="ECO:0000313" key="4">
    <source>
        <dbReference type="EMBL" id="XBH09034.1"/>
    </source>
</evidence>
<dbReference type="EC" id="2.4.-.-" evidence="4"/>
<keyword evidence="4" id="KW-0808">Transferase</keyword>
<feature type="domain" description="Glycosyltransferase 2-like" evidence="2">
    <location>
        <begin position="7"/>
        <end position="135"/>
    </location>
</feature>
<sequence>MNSPDLSIIIINWKSRDFVGQCLATLFGNNTTLIYEVIVVDNASFDGIAGMLASEFPQVTFIQCEHNLGFAGANNLAFARSRGRNVLFLNPDTEIVGDAIQVLVSTLERLPDAGMVGARLLNSDLSLQTTCVTSVPGLLNQTLNSHHLRTAFPRWKLWGMRALFESSKQPVQVQAISGACMLARRGVLNRVGAFSTQYFMYAEDMDLCVKITQAGSAIYYVPEASIIHHGGGSSARRQESDFSSLMIRESLMRFFALHRGRAYAASYRASLVVASALRILFLLIVFPILFNRRGFSGAVQPLRKWFNIFLWSVGLRPTALSRSLDEPAASAVRCDITDAPVIPQ</sequence>
<dbReference type="InterPro" id="IPR001173">
    <property type="entry name" value="Glyco_trans_2-like"/>
</dbReference>
<feature type="domain" description="Glycosyltransferase 2-like" evidence="3">
    <location>
        <begin position="148"/>
        <end position="281"/>
    </location>
</feature>
<dbReference type="Pfam" id="PF00535">
    <property type="entry name" value="Glycos_transf_2"/>
    <property type="match status" value="1"/>
</dbReference>
<accession>A0AAU7CUA1</accession>
<dbReference type="AlphaFoldDB" id="A0AAU7CUA1"/>